<dbReference type="PANTHER" id="PTHR30329">
    <property type="entry name" value="STATOR ELEMENT OF FLAGELLAR MOTOR COMPLEX"/>
    <property type="match status" value="1"/>
</dbReference>
<dbReference type="Pfam" id="PF13677">
    <property type="entry name" value="MotB_plug"/>
    <property type="match status" value="1"/>
</dbReference>
<dbReference type="PROSITE" id="PS51123">
    <property type="entry name" value="OMPA_2"/>
    <property type="match status" value="1"/>
</dbReference>
<dbReference type="InterPro" id="IPR006665">
    <property type="entry name" value="OmpA-like"/>
</dbReference>
<feature type="transmembrane region" description="Helical" evidence="9">
    <location>
        <begin position="20"/>
        <end position="37"/>
    </location>
</feature>
<dbReference type="Gene3D" id="3.30.1330.60">
    <property type="entry name" value="OmpA-like domain"/>
    <property type="match status" value="1"/>
</dbReference>
<keyword evidence="4 9" id="KW-0812">Transmembrane</keyword>
<evidence type="ECO:0000256" key="3">
    <source>
        <dbReference type="ARBA" id="ARBA00022475"/>
    </source>
</evidence>
<dbReference type="CDD" id="cd07185">
    <property type="entry name" value="OmpA_C-like"/>
    <property type="match status" value="1"/>
</dbReference>
<name>A0A9D1N1G5_9CLOT</name>
<reference evidence="11" key="1">
    <citation type="submission" date="2020-10" db="EMBL/GenBank/DDBJ databases">
        <authorList>
            <person name="Gilroy R."/>
        </authorList>
    </citation>
    <scope>NUCLEOTIDE SEQUENCE</scope>
    <source>
        <strain evidence="11">CHK154-7741</strain>
    </source>
</reference>
<dbReference type="InterPro" id="IPR050330">
    <property type="entry name" value="Bact_OuterMem_StrucFunc"/>
</dbReference>
<dbReference type="InterPro" id="IPR025713">
    <property type="entry name" value="MotB-like_N_dom"/>
</dbReference>
<evidence type="ECO:0000256" key="2">
    <source>
        <dbReference type="ARBA" id="ARBA00008914"/>
    </source>
</evidence>
<comment type="similarity">
    <text evidence="2">Belongs to the MotB family.</text>
</comment>
<evidence type="ECO:0000256" key="8">
    <source>
        <dbReference type="SAM" id="MobiDB-lite"/>
    </source>
</evidence>
<keyword evidence="6 7" id="KW-0472">Membrane</keyword>
<evidence type="ECO:0000256" key="4">
    <source>
        <dbReference type="ARBA" id="ARBA00022692"/>
    </source>
</evidence>
<comment type="caution">
    <text evidence="11">The sequence shown here is derived from an EMBL/GenBank/DDBJ whole genome shotgun (WGS) entry which is preliminary data.</text>
</comment>
<sequence length="320" mass="36189">MAKKKKPEEHENLERWLVSYADFMTLLFATFVVLYALSQINVNEFKKVEETLKKAFSVQSILDGGSGVMSSGESVLDASAANSMIDSLMMEYISQRYEQESYDQIKKEIEDMAKSGELNGVSATIDDRGLVITITDKGILFQSGSAELSKNAEKVLETIGKLIVQKFAMHAIKVEGHTDSVPISGGKYPSNWELSSARASSIVRYLINKFKILPDLMSAVGYADTRPVETGKNADIAKNRRVEIVVQRNLHKNLDHYQNTYMKMGKTEQQRRRNEQIKIIREIDNKDIEALGEDIQQTYEETGSEFLDESQRIERLSNPK</sequence>
<dbReference type="EMBL" id="DVOD01000057">
    <property type="protein sequence ID" value="HIU93022.1"/>
    <property type="molecule type" value="Genomic_DNA"/>
</dbReference>
<feature type="compositionally biased region" description="Basic and acidic residues" evidence="8">
    <location>
        <begin position="309"/>
        <end position="320"/>
    </location>
</feature>
<evidence type="ECO:0000313" key="12">
    <source>
        <dbReference type="Proteomes" id="UP000886748"/>
    </source>
</evidence>
<dbReference type="Proteomes" id="UP000886748">
    <property type="component" value="Unassembled WGS sequence"/>
</dbReference>
<dbReference type="AlphaFoldDB" id="A0A9D1N1G5"/>
<evidence type="ECO:0000313" key="11">
    <source>
        <dbReference type="EMBL" id="HIU93022.1"/>
    </source>
</evidence>
<evidence type="ECO:0000256" key="9">
    <source>
        <dbReference type="SAM" id="Phobius"/>
    </source>
</evidence>
<dbReference type="SUPFAM" id="SSF103088">
    <property type="entry name" value="OmpA-like"/>
    <property type="match status" value="1"/>
</dbReference>
<dbReference type="InterPro" id="IPR036737">
    <property type="entry name" value="OmpA-like_sf"/>
</dbReference>
<dbReference type="GO" id="GO:0005886">
    <property type="term" value="C:plasma membrane"/>
    <property type="evidence" value="ECO:0007669"/>
    <property type="project" value="UniProtKB-SubCell"/>
</dbReference>
<comment type="subcellular location">
    <subcellularLocation>
        <location evidence="1">Cell membrane</location>
        <topology evidence="1">Single-pass membrane protein</topology>
    </subcellularLocation>
</comment>
<evidence type="ECO:0000256" key="1">
    <source>
        <dbReference type="ARBA" id="ARBA00004162"/>
    </source>
</evidence>
<reference evidence="11" key="2">
    <citation type="journal article" date="2021" name="PeerJ">
        <title>Extensive microbial diversity within the chicken gut microbiome revealed by metagenomics and culture.</title>
        <authorList>
            <person name="Gilroy R."/>
            <person name="Ravi A."/>
            <person name="Getino M."/>
            <person name="Pursley I."/>
            <person name="Horton D.L."/>
            <person name="Alikhan N.F."/>
            <person name="Baker D."/>
            <person name="Gharbi K."/>
            <person name="Hall N."/>
            <person name="Watson M."/>
            <person name="Adriaenssens E.M."/>
            <person name="Foster-Nyarko E."/>
            <person name="Jarju S."/>
            <person name="Secka A."/>
            <person name="Antonio M."/>
            <person name="Oren A."/>
            <person name="Chaudhuri R.R."/>
            <person name="La Ragione R."/>
            <person name="Hildebrand F."/>
            <person name="Pallen M.J."/>
        </authorList>
    </citation>
    <scope>NUCLEOTIDE SEQUENCE</scope>
    <source>
        <strain evidence="11">CHK154-7741</strain>
    </source>
</reference>
<evidence type="ECO:0000256" key="5">
    <source>
        <dbReference type="ARBA" id="ARBA00022989"/>
    </source>
</evidence>
<proteinExistence type="inferred from homology"/>
<keyword evidence="5 9" id="KW-1133">Transmembrane helix</keyword>
<evidence type="ECO:0000256" key="7">
    <source>
        <dbReference type="PROSITE-ProRule" id="PRU00473"/>
    </source>
</evidence>
<gene>
    <name evidence="11" type="ORF">IAD26_07810</name>
</gene>
<protein>
    <submittedName>
        <fullName evidence="11">OmpA family protein</fullName>
    </submittedName>
</protein>
<accession>A0A9D1N1G5</accession>
<dbReference type="Pfam" id="PF00691">
    <property type="entry name" value="OmpA"/>
    <property type="match status" value="1"/>
</dbReference>
<organism evidence="11 12">
    <name type="scientific">Candidatus Limenecus avicola</name>
    <dbReference type="NCBI Taxonomy" id="2840847"/>
    <lineage>
        <taxon>Bacteria</taxon>
        <taxon>Bacillati</taxon>
        <taxon>Bacillota</taxon>
        <taxon>Clostridia</taxon>
        <taxon>Eubacteriales</taxon>
        <taxon>Clostridiaceae</taxon>
        <taxon>Clostridiaceae incertae sedis</taxon>
        <taxon>Candidatus Limenecus</taxon>
    </lineage>
</organism>
<feature type="region of interest" description="Disordered" evidence="8">
    <location>
        <begin position="301"/>
        <end position="320"/>
    </location>
</feature>
<evidence type="ECO:0000259" key="10">
    <source>
        <dbReference type="PROSITE" id="PS51123"/>
    </source>
</evidence>
<keyword evidence="3" id="KW-1003">Cell membrane</keyword>
<evidence type="ECO:0000256" key="6">
    <source>
        <dbReference type="ARBA" id="ARBA00023136"/>
    </source>
</evidence>
<feature type="domain" description="OmpA-like" evidence="10">
    <location>
        <begin position="128"/>
        <end position="250"/>
    </location>
</feature>
<dbReference type="PANTHER" id="PTHR30329:SF21">
    <property type="entry name" value="LIPOPROTEIN YIAD-RELATED"/>
    <property type="match status" value="1"/>
</dbReference>